<dbReference type="EMBL" id="QZWG01000015">
    <property type="protein sequence ID" value="RZB65639.1"/>
    <property type="molecule type" value="Genomic_DNA"/>
</dbReference>
<evidence type="ECO:0000313" key="2">
    <source>
        <dbReference type="Proteomes" id="UP000289340"/>
    </source>
</evidence>
<comment type="caution">
    <text evidence="1">The sequence shown here is derived from an EMBL/GenBank/DDBJ whole genome shotgun (WGS) entry which is preliminary data.</text>
</comment>
<dbReference type="AlphaFoldDB" id="A0A445GWL7"/>
<sequence>MFMETRHEHDRSNFEHNHADLKHNFLGLGYRCAGRENNHVGFKHSACYMDDSCDAWQLPGLDYRCSKTPCQTFP</sequence>
<accession>A0A445GWL7</accession>
<organism evidence="1 2">
    <name type="scientific">Glycine soja</name>
    <name type="common">Wild soybean</name>
    <dbReference type="NCBI Taxonomy" id="3848"/>
    <lineage>
        <taxon>Eukaryota</taxon>
        <taxon>Viridiplantae</taxon>
        <taxon>Streptophyta</taxon>
        <taxon>Embryophyta</taxon>
        <taxon>Tracheophyta</taxon>
        <taxon>Spermatophyta</taxon>
        <taxon>Magnoliopsida</taxon>
        <taxon>eudicotyledons</taxon>
        <taxon>Gunneridae</taxon>
        <taxon>Pentapetalae</taxon>
        <taxon>rosids</taxon>
        <taxon>fabids</taxon>
        <taxon>Fabales</taxon>
        <taxon>Fabaceae</taxon>
        <taxon>Papilionoideae</taxon>
        <taxon>50 kb inversion clade</taxon>
        <taxon>NPAAA clade</taxon>
        <taxon>indigoferoid/millettioid clade</taxon>
        <taxon>Phaseoleae</taxon>
        <taxon>Glycine</taxon>
        <taxon>Glycine subgen. Soja</taxon>
    </lineage>
</organism>
<proteinExistence type="predicted"/>
<dbReference type="Proteomes" id="UP000289340">
    <property type="component" value="Chromosome 15"/>
</dbReference>
<evidence type="ECO:0000313" key="1">
    <source>
        <dbReference type="EMBL" id="RZB65639.1"/>
    </source>
</evidence>
<name>A0A445GWL7_GLYSO</name>
<keyword evidence="2" id="KW-1185">Reference proteome</keyword>
<protein>
    <submittedName>
        <fullName evidence="1">Uncharacterized protein</fullName>
    </submittedName>
</protein>
<reference evidence="1 2" key="1">
    <citation type="submission" date="2018-09" db="EMBL/GenBank/DDBJ databases">
        <title>A high-quality reference genome of wild soybean provides a powerful tool to mine soybean genomes.</title>
        <authorList>
            <person name="Xie M."/>
            <person name="Chung C.Y.L."/>
            <person name="Li M.-W."/>
            <person name="Wong F.-L."/>
            <person name="Chan T.-F."/>
            <person name="Lam H.-M."/>
        </authorList>
    </citation>
    <scope>NUCLEOTIDE SEQUENCE [LARGE SCALE GENOMIC DNA]</scope>
    <source>
        <strain evidence="2">cv. W05</strain>
        <tissue evidence="1">Hypocotyl of etiolated seedlings</tissue>
    </source>
</reference>
<gene>
    <name evidence="1" type="ORF">D0Y65_041629</name>
</gene>